<evidence type="ECO:0000256" key="2">
    <source>
        <dbReference type="SAM" id="Phobius"/>
    </source>
</evidence>
<keyword evidence="2" id="KW-0472">Membrane</keyword>
<comment type="caution">
    <text evidence="3">The sequence shown here is derived from an EMBL/GenBank/DDBJ whole genome shotgun (WGS) entry which is preliminary data.</text>
</comment>
<gene>
    <name evidence="3" type="ORF">EYF80_042379</name>
</gene>
<evidence type="ECO:0000256" key="1">
    <source>
        <dbReference type="SAM" id="MobiDB-lite"/>
    </source>
</evidence>
<evidence type="ECO:0000313" key="4">
    <source>
        <dbReference type="Proteomes" id="UP000314294"/>
    </source>
</evidence>
<protein>
    <submittedName>
        <fullName evidence="3">Uncharacterized protein</fullName>
    </submittedName>
</protein>
<feature type="region of interest" description="Disordered" evidence="1">
    <location>
        <begin position="117"/>
        <end position="153"/>
    </location>
</feature>
<dbReference type="EMBL" id="SRLO01000743">
    <property type="protein sequence ID" value="TNN47436.1"/>
    <property type="molecule type" value="Genomic_DNA"/>
</dbReference>
<reference evidence="3 4" key="1">
    <citation type="submission" date="2019-03" db="EMBL/GenBank/DDBJ databases">
        <title>First draft genome of Liparis tanakae, snailfish: a comprehensive survey of snailfish specific genes.</title>
        <authorList>
            <person name="Kim W."/>
            <person name="Song I."/>
            <person name="Jeong J.-H."/>
            <person name="Kim D."/>
            <person name="Kim S."/>
            <person name="Ryu S."/>
            <person name="Song J.Y."/>
            <person name="Lee S.K."/>
        </authorList>
    </citation>
    <scope>NUCLEOTIDE SEQUENCE [LARGE SCALE GENOMIC DNA]</scope>
    <source>
        <tissue evidence="3">Muscle</tissue>
    </source>
</reference>
<proteinExistence type="predicted"/>
<keyword evidence="4" id="KW-1185">Reference proteome</keyword>
<organism evidence="3 4">
    <name type="scientific">Liparis tanakae</name>
    <name type="common">Tanaka's snailfish</name>
    <dbReference type="NCBI Taxonomy" id="230148"/>
    <lineage>
        <taxon>Eukaryota</taxon>
        <taxon>Metazoa</taxon>
        <taxon>Chordata</taxon>
        <taxon>Craniata</taxon>
        <taxon>Vertebrata</taxon>
        <taxon>Euteleostomi</taxon>
        <taxon>Actinopterygii</taxon>
        <taxon>Neopterygii</taxon>
        <taxon>Teleostei</taxon>
        <taxon>Neoteleostei</taxon>
        <taxon>Acanthomorphata</taxon>
        <taxon>Eupercaria</taxon>
        <taxon>Perciformes</taxon>
        <taxon>Cottioidei</taxon>
        <taxon>Cottales</taxon>
        <taxon>Liparidae</taxon>
        <taxon>Liparis</taxon>
    </lineage>
</organism>
<accession>A0A4Z2G1L0</accession>
<keyword evidence="2" id="KW-0812">Transmembrane</keyword>
<name>A0A4Z2G1L0_9TELE</name>
<feature type="transmembrane region" description="Helical" evidence="2">
    <location>
        <begin position="92"/>
        <end position="111"/>
    </location>
</feature>
<sequence>MGAGKCACGSTGRATADWTRASRPELVPAAGSTSSAARSELRWLAAASRPDAVKFGEMHSKRIRQHHKKVGLNEKHPSRRQHSGFRRKMQTLGLVVGVALVPVGALVALAVDRRRKRLQAARPDSRPAATCNVGVGRRPRERTSAEDLDDTDDLQDLEGKIKMNSVNVCGSTAAQSTKHTEHNTRLLPRKQLNVSN</sequence>
<keyword evidence="2" id="KW-1133">Transmembrane helix</keyword>
<feature type="region of interest" description="Disordered" evidence="1">
    <location>
        <begin position="64"/>
        <end position="84"/>
    </location>
</feature>
<evidence type="ECO:0000313" key="3">
    <source>
        <dbReference type="EMBL" id="TNN47436.1"/>
    </source>
</evidence>
<dbReference type="Proteomes" id="UP000314294">
    <property type="component" value="Unassembled WGS sequence"/>
</dbReference>
<dbReference type="AlphaFoldDB" id="A0A4Z2G1L0"/>
<feature type="region of interest" description="Disordered" evidence="1">
    <location>
        <begin position="1"/>
        <end position="37"/>
    </location>
</feature>